<reference evidence="5" key="1">
    <citation type="submission" date="2019-05" db="EMBL/GenBank/DDBJ databases">
        <authorList>
            <person name="Naeem R."/>
            <person name="Antony C."/>
            <person name="Guan Q."/>
        </authorList>
    </citation>
    <scope>NUCLEOTIDE SEQUENCE</scope>
    <source>
        <strain evidence="5">1</strain>
    </source>
</reference>
<dbReference type="SUPFAM" id="SSF103473">
    <property type="entry name" value="MFS general substrate transporter"/>
    <property type="match status" value="1"/>
</dbReference>
<accession>A0A653FG89</accession>
<dbReference type="GO" id="GO:0005886">
    <property type="term" value="C:plasma membrane"/>
    <property type="evidence" value="ECO:0007669"/>
    <property type="project" value="UniProtKB-SubCell"/>
</dbReference>
<dbReference type="PROSITE" id="PS00216">
    <property type="entry name" value="SUGAR_TRANSPORT_1"/>
    <property type="match status" value="1"/>
</dbReference>
<dbReference type="InterPro" id="IPR036259">
    <property type="entry name" value="MFS_trans_sf"/>
</dbReference>
<evidence type="ECO:0000256" key="2">
    <source>
        <dbReference type="ARBA" id="ARBA00022692"/>
    </source>
</evidence>
<dbReference type="EMBL" id="LR589640">
    <property type="protein sequence ID" value="VTP08698.1"/>
    <property type="molecule type" value="Genomic_DNA"/>
</dbReference>
<protein>
    <submittedName>
        <fullName evidence="5">Uncharacterized protein</fullName>
    </submittedName>
</protein>
<dbReference type="GeneID" id="93456009"/>
<dbReference type="Gene3D" id="1.20.1250.20">
    <property type="entry name" value="MFS general substrate transporter like domains"/>
    <property type="match status" value="1"/>
</dbReference>
<keyword evidence="2" id="KW-0812">Transmembrane</keyword>
<dbReference type="InterPro" id="IPR005829">
    <property type="entry name" value="Sugar_transporter_CS"/>
</dbReference>
<proteinExistence type="predicted"/>
<dbReference type="AlphaFoldDB" id="A0A653FG89"/>
<dbReference type="InterPro" id="IPR020846">
    <property type="entry name" value="MFS_dom"/>
</dbReference>
<evidence type="ECO:0000256" key="3">
    <source>
        <dbReference type="ARBA" id="ARBA00022989"/>
    </source>
</evidence>
<gene>
    <name evidence="5" type="ORF">BIN_B_03025</name>
</gene>
<dbReference type="PROSITE" id="PS50850">
    <property type="entry name" value="MFS"/>
    <property type="match status" value="1"/>
</dbReference>
<name>A0A653FG89_MYCSM</name>
<evidence type="ECO:0000313" key="5">
    <source>
        <dbReference type="EMBL" id="VTP08698.1"/>
    </source>
</evidence>
<comment type="subcellular location">
    <subcellularLocation>
        <location evidence="1">Cell membrane</location>
        <topology evidence="1">Multi-pass membrane protein</topology>
    </subcellularLocation>
</comment>
<keyword evidence="4" id="KW-0472">Membrane</keyword>
<dbReference type="RefSeq" id="WP_014876984.1">
    <property type="nucleotide sequence ID" value="NZ_CP009495.1"/>
</dbReference>
<sequence>MFGIGALADLLCSYPAGQIMDRYGRRLIAVPSLVVITASFVVLPFTTTVVGMTAVAVLMGVGNGLGNGSS</sequence>
<dbReference type="GO" id="GO:0022857">
    <property type="term" value="F:transmembrane transporter activity"/>
    <property type="evidence" value="ECO:0007669"/>
    <property type="project" value="InterPro"/>
</dbReference>
<keyword evidence="3" id="KW-1133">Transmembrane helix</keyword>
<evidence type="ECO:0000256" key="4">
    <source>
        <dbReference type="ARBA" id="ARBA00023136"/>
    </source>
</evidence>
<evidence type="ECO:0000256" key="1">
    <source>
        <dbReference type="ARBA" id="ARBA00004651"/>
    </source>
</evidence>
<organism evidence="5">
    <name type="scientific">Mycolicibacterium smegmatis</name>
    <name type="common">Mycobacterium smegmatis</name>
    <dbReference type="NCBI Taxonomy" id="1772"/>
    <lineage>
        <taxon>Bacteria</taxon>
        <taxon>Bacillati</taxon>
        <taxon>Actinomycetota</taxon>
        <taxon>Actinomycetes</taxon>
        <taxon>Mycobacteriales</taxon>
        <taxon>Mycobacteriaceae</taxon>
        <taxon>Mycolicibacterium</taxon>
    </lineage>
</organism>